<gene>
    <name evidence="2" type="ORF">SAMN05518683_1292</name>
</gene>
<keyword evidence="1" id="KW-0472">Membrane</keyword>
<evidence type="ECO:0000313" key="3">
    <source>
        <dbReference type="Proteomes" id="UP000198892"/>
    </source>
</evidence>
<keyword evidence="1" id="KW-0812">Transmembrane</keyword>
<dbReference type="EMBL" id="FOXD01000029">
    <property type="protein sequence ID" value="SFQ32332.1"/>
    <property type="molecule type" value="Genomic_DNA"/>
</dbReference>
<dbReference type="AlphaFoldDB" id="A0A1I5XK32"/>
<dbReference type="RefSeq" id="WP_093339215.1">
    <property type="nucleotide sequence ID" value="NZ_FOXD01000029.1"/>
</dbReference>
<dbReference type="Proteomes" id="UP000198892">
    <property type="component" value="Unassembled WGS sequence"/>
</dbReference>
<reference evidence="3" key="1">
    <citation type="submission" date="2016-10" db="EMBL/GenBank/DDBJ databases">
        <authorList>
            <person name="Varghese N."/>
            <person name="Submissions S."/>
        </authorList>
    </citation>
    <scope>NUCLEOTIDE SEQUENCE [LARGE SCALE GENOMIC DNA]</scope>
    <source>
        <strain evidence="3">S7</strain>
    </source>
</reference>
<keyword evidence="1" id="KW-1133">Transmembrane helix</keyword>
<feature type="transmembrane region" description="Helical" evidence="1">
    <location>
        <begin position="32"/>
        <end position="50"/>
    </location>
</feature>
<keyword evidence="3" id="KW-1185">Reference proteome</keyword>
<name>A0A1I5XK32_9BACI</name>
<proteinExistence type="predicted"/>
<sequence>MRNKYTVMFLMLFAASIAGGSALNQVFEYAMLVGMGAGVIFLLCSAYTLGKNEKKAEPQ</sequence>
<evidence type="ECO:0000256" key="1">
    <source>
        <dbReference type="SAM" id="Phobius"/>
    </source>
</evidence>
<evidence type="ECO:0000313" key="2">
    <source>
        <dbReference type="EMBL" id="SFQ32332.1"/>
    </source>
</evidence>
<organism evidence="2 3">
    <name type="scientific">Salibacterium halotolerans</name>
    <dbReference type="NCBI Taxonomy" id="1884432"/>
    <lineage>
        <taxon>Bacteria</taxon>
        <taxon>Bacillati</taxon>
        <taxon>Bacillota</taxon>
        <taxon>Bacilli</taxon>
        <taxon>Bacillales</taxon>
        <taxon>Bacillaceae</taxon>
    </lineage>
</organism>
<protein>
    <submittedName>
        <fullName evidence="2">Uncharacterized protein</fullName>
    </submittedName>
</protein>
<accession>A0A1I5XK32</accession>
<dbReference type="OrthoDB" id="2932966at2"/>